<dbReference type="Gene3D" id="1.20.1530.20">
    <property type="match status" value="1"/>
</dbReference>
<dbReference type="Pfam" id="PF00999">
    <property type="entry name" value="Na_H_Exchanger"/>
    <property type="match status" value="1"/>
</dbReference>
<keyword evidence="6" id="KW-0406">Ion transport</keyword>
<name>A0AA46AEI6_9AQUI</name>
<evidence type="ECO:0000256" key="6">
    <source>
        <dbReference type="ARBA" id="ARBA00023065"/>
    </source>
</evidence>
<feature type="transmembrane region" description="Helical" evidence="8">
    <location>
        <begin position="6"/>
        <end position="23"/>
    </location>
</feature>
<feature type="transmembrane region" description="Helical" evidence="8">
    <location>
        <begin position="300"/>
        <end position="322"/>
    </location>
</feature>
<keyword evidence="2" id="KW-0813">Transport</keyword>
<feature type="transmembrane region" description="Helical" evidence="8">
    <location>
        <begin position="55"/>
        <end position="76"/>
    </location>
</feature>
<sequence>MHTTEALLILVVSLGAFLMPFISKKINIPSSVAEIFFGLIIGLFFSEIFKQTEIVKFLGELGFIILMYLAGMEINFELIKKLKTKTKLIFLLTNFLIVIFSFITVLYFNLPNIYGLVILTTAIGLLFPILKDLNLLSTNFGQALLVIGGIGEVLSLIFITIYFVIAKNGFSMETLLHLIKIYAFFTFVYLLLKLFKLLVWWYPEKIISVLKSEGISEISVRMNISNMFIFVSLAVLLGLEPVIGAFFGGMIFSALFKEKEDIIHKLSSFGYGFLIPIFFIDVGLRFNLLELIQPHIIIEALFLSILILSVRFLASLILRFAGFSFKEIILTPFALSFPLTLLAAIATIGYEINLLSKDNASAILLTAILTAFLYPFIFRNFAKKLLS</sequence>
<evidence type="ECO:0000256" key="8">
    <source>
        <dbReference type="SAM" id="Phobius"/>
    </source>
</evidence>
<evidence type="ECO:0000313" key="10">
    <source>
        <dbReference type="EMBL" id="SMP12724.1"/>
    </source>
</evidence>
<dbReference type="PANTHER" id="PTHR43562">
    <property type="entry name" value="NAPA-TYPE SODIUM/HYDROGEN ANTIPORTER"/>
    <property type="match status" value="1"/>
</dbReference>
<evidence type="ECO:0000256" key="3">
    <source>
        <dbReference type="ARBA" id="ARBA00022449"/>
    </source>
</evidence>
<dbReference type="Proteomes" id="UP001157947">
    <property type="component" value="Unassembled WGS sequence"/>
</dbReference>
<feature type="transmembrane region" description="Helical" evidence="8">
    <location>
        <begin position="228"/>
        <end position="256"/>
    </location>
</feature>
<organism evidence="10 11">
    <name type="scientific">Venenivibrio stagnispumantis</name>
    <dbReference type="NCBI Taxonomy" id="407998"/>
    <lineage>
        <taxon>Bacteria</taxon>
        <taxon>Pseudomonadati</taxon>
        <taxon>Aquificota</taxon>
        <taxon>Aquificia</taxon>
        <taxon>Aquificales</taxon>
        <taxon>Hydrogenothermaceae</taxon>
        <taxon>Venenivibrio</taxon>
    </lineage>
</organism>
<gene>
    <name evidence="10" type="ORF">SAMN06264868_1102</name>
</gene>
<feature type="transmembrane region" description="Helical" evidence="8">
    <location>
        <begin position="268"/>
        <end position="288"/>
    </location>
</feature>
<dbReference type="GO" id="GO:0016020">
    <property type="term" value="C:membrane"/>
    <property type="evidence" value="ECO:0007669"/>
    <property type="project" value="UniProtKB-SubCell"/>
</dbReference>
<protein>
    <submittedName>
        <fullName evidence="10">Transporter, CPA2 family</fullName>
    </submittedName>
</protein>
<evidence type="ECO:0000313" key="11">
    <source>
        <dbReference type="Proteomes" id="UP001157947"/>
    </source>
</evidence>
<comment type="caution">
    <text evidence="10">The sequence shown here is derived from an EMBL/GenBank/DDBJ whole genome shotgun (WGS) entry which is preliminary data.</text>
</comment>
<dbReference type="RefSeq" id="WP_265133879.1">
    <property type="nucleotide sequence ID" value="NZ_FXTX01000010.1"/>
</dbReference>
<evidence type="ECO:0000256" key="5">
    <source>
        <dbReference type="ARBA" id="ARBA00022989"/>
    </source>
</evidence>
<dbReference type="GO" id="GO:1902600">
    <property type="term" value="P:proton transmembrane transport"/>
    <property type="evidence" value="ECO:0007669"/>
    <property type="project" value="InterPro"/>
</dbReference>
<dbReference type="PANTHER" id="PTHR43562:SF1">
    <property type="entry name" value="NA(+)_H(+) ANTIPORTER YJBQ-RELATED"/>
    <property type="match status" value="1"/>
</dbReference>
<dbReference type="InterPro" id="IPR038770">
    <property type="entry name" value="Na+/solute_symporter_sf"/>
</dbReference>
<reference evidence="10" key="1">
    <citation type="submission" date="2017-05" db="EMBL/GenBank/DDBJ databases">
        <authorList>
            <person name="Varghese N."/>
            <person name="Submissions S."/>
        </authorList>
    </citation>
    <scope>NUCLEOTIDE SEQUENCE</scope>
    <source>
        <strain evidence="10">DSM 18763</strain>
    </source>
</reference>
<dbReference type="EMBL" id="FXTX01000010">
    <property type="protein sequence ID" value="SMP12724.1"/>
    <property type="molecule type" value="Genomic_DNA"/>
</dbReference>
<feature type="transmembrane region" description="Helical" evidence="8">
    <location>
        <begin position="362"/>
        <end position="382"/>
    </location>
</feature>
<keyword evidence="11" id="KW-1185">Reference proteome</keyword>
<accession>A0AA46AEI6</accession>
<feature type="transmembrane region" description="Helical" evidence="8">
    <location>
        <begin position="142"/>
        <end position="165"/>
    </location>
</feature>
<dbReference type="AlphaFoldDB" id="A0AA46AEI6"/>
<dbReference type="InterPro" id="IPR006153">
    <property type="entry name" value="Cation/H_exchanger_TM"/>
</dbReference>
<evidence type="ECO:0000256" key="2">
    <source>
        <dbReference type="ARBA" id="ARBA00022448"/>
    </source>
</evidence>
<keyword evidence="7 8" id="KW-0472">Membrane</keyword>
<feature type="transmembrane region" description="Helical" evidence="8">
    <location>
        <begin position="113"/>
        <end position="130"/>
    </location>
</feature>
<comment type="subcellular location">
    <subcellularLocation>
        <location evidence="1">Membrane</location>
        <topology evidence="1">Multi-pass membrane protein</topology>
    </subcellularLocation>
</comment>
<proteinExistence type="predicted"/>
<evidence type="ECO:0000259" key="9">
    <source>
        <dbReference type="Pfam" id="PF00999"/>
    </source>
</evidence>
<evidence type="ECO:0000256" key="7">
    <source>
        <dbReference type="ARBA" id="ARBA00023136"/>
    </source>
</evidence>
<evidence type="ECO:0000256" key="1">
    <source>
        <dbReference type="ARBA" id="ARBA00004141"/>
    </source>
</evidence>
<keyword evidence="3" id="KW-0050">Antiport</keyword>
<feature type="transmembrane region" description="Helical" evidence="8">
    <location>
        <begin position="181"/>
        <end position="202"/>
    </location>
</feature>
<feature type="domain" description="Cation/H+ exchanger transmembrane" evidence="9">
    <location>
        <begin position="15"/>
        <end position="381"/>
    </location>
</feature>
<feature type="transmembrane region" description="Helical" evidence="8">
    <location>
        <begin position="30"/>
        <end position="49"/>
    </location>
</feature>
<keyword evidence="5 8" id="KW-1133">Transmembrane helix</keyword>
<evidence type="ECO:0000256" key="4">
    <source>
        <dbReference type="ARBA" id="ARBA00022692"/>
    </source>
</evidence>
<feature type="transmembrane region" description="Helical" evidence="8">
    <location>
        <begin position="328"/>
        <end position="350"/>
    </location>
</feature>
<dbReference type="GO" id="GO:0015297">
    <property type="term" value="F:antiporter activity"/>
    <property type="evidence" value="ECO:0007669"/>
    <property type="project" value="UniProtKB-KW"/>
</dbReference>
<feature type="transmembrane region" description="Helical" evidence="8">
    <location>
        <begin position="88"/>
        <end position="107"/>
    </location>
</feature>
<keyword evidence="4 8" id="KW-0812">Transmembrane</keyword>